<dbReference type="Pfam" id="PF00724">
    <property type="entry name" value="Oxidored_FMN"/>
    <property type="match status" value="1"/>
</dbReference>
<dbReference type="Proteomes" id="UP000013940">
    <property type="component" value="Chromosome"/>
</dbReference>
<organism evidence="2 3">
    <name type="scientific">Pseudomonas protegens (strain DSM 19095 / LMG 27888 / CFBP 6595 / CHA0)</name>
    <dbReference type="NCBI Taxonomy" id="1124983"/>
    <lineage>
        <taxon>Bacteria</taxon>
        <taxon>Pseudomonadati</taxon>
        <taxon>Pseudomonadota</taxon>
        <taxon>Gammaproteobacteria</taxon>
        <taxon>Pseudomonadales</taxon>
        <taxon>Pseudomonadaceae</taxon>
        <taxon>Pseudomonas</taxon>
    </lineage>
</organism>
<dbReference type="Gene3D" id="3.20.20.70">
    <property type="entry name" value="Aldolase class I"/>
    <property type="match status" value="1"/>
</dbReference>
<dbReference type="PANTHER" id="PTHR22893:SF55">
    <property type="entry name" value="OXIDOREDUCTASE-RELATED"/>
    <property type="match status" value="1"/>
</dbReference>
<dbReference type="GO" id="GO:0010181">
    <property type="term" value="F:FMN binding"/>
    <property type="evidence" value="ECO:0007669"/>
    <property type="project" value="InterPro"/>
</dbReference>
<dbReference type="CDD" id="cd04747">
    <property type="entry name" value="OYE_like_5_FMN"/>
    <property type="match status" value="1"/>
</dbReference>
<dbReference type="GO" id="GO:0016491">
    <property type="term" value="F:oxidoreductase activity"/>
    <property type="evidence" value="ECO:0007669"/>
    <property type="project" value="UniProtKB-KW"/>
</dbReference>
<evidence type="ECO:0000259" key="1">
    <source>
        <dbReference type="Pfam" id="PF00724"/>
    </source>
</evidence>
<dbReference type="HOGENOM" id="CLU_012153_0_1_6"/>
<name>A0A2C9EGP0_PSEPH</name>
<gene>
    <name evidence="2" type="ORF">PFLCHA0_c09570</name>
</gene>
<dbReference type="KEGG" id="pprc:PFLCHA0_c09570"/>
<dbReference type="PANTHER" id="PTHR22893">
    <property type="entry name" value="NADH OXIDOREDUCTASE-RELATED"/>
    <property type="match status" value="1"/>
</dbReference>
<reference evidence="3" key="1">
    <citation type="journal article" date="2014" name="Genome Announc.">
        <title>Full-genome sequence of the plant growth-promoting bacterium Pseudomonas protegens CHA0.</title>
        <authorList>
            <person name="Jousset A."/>
            <person name="Schuldes J."/>
            <person name="Keel C."/>
            <person name="Maurhofer M."/>
            <person name="Daniel R."/>
            <person name="Scheu S."/>
            <person name="Thuermer A."/>
        </authorList>
    </citation>
    <scope>NUCLEOTIDE SEQUENCE [LARGE SCALE GENOMIC DNA]</scope>
    <source>
        <strain evidence="3">DSM 19095 / LMG 27888 / CFBP 6595 / CHA0</strain>
    </source>
</reference>
<dbReference type="EC" id="1.-.-.-" evidence="2"/>
<dbReference type="AlphaFoldDB" id="A0A2C9EGP0"/>
<sequence>MLGSALRGEYYPHHKCAGAGTRRSLVRRISTQAFFSERSMPVQALFKPFQLGALELPTRVVMAPMTRSFSPGGVPNSKVIEYYRRRAAAGVGLIITEGTTVGHQAANGYPNVPQFHGEAALAGWKKVVDAVHAEGGKIVPQLWHVGNVRRLGTEPDASVPGYGPTEKLKDGKVLVHGMTHQDIQEVIAAFAQAAKDAQSIGMDGVEIHGAHGYLVDQFFWEGTNQRTDEYGGDLAQRSRFAIELIQAVRAAVGPDFPIILRFSQWKQQDYSARLVQTPEALEAFLKPLADAGVDIFHCSTRRFWEPEFEGSDLNLAGWTRKLTGKPTITVGSVGLDGEFLQFMVNTDKVAQPASLENLLQRLNNDEFDLVAVGRALLVDPDWAQKVREGREQDILPFSRDALMTLV</sequence>
<dbReference type="EMBL" id="CP003190">
    <property type="protein sequence ID" value="AGL82749.1"/>
    <property type="molecule type" value="Genomic_DNA"/>
</dbReference>
<dbReference type="FunFam" id="3.20.20.70:FF:000262">
    <property type="entry name" value="NADH:flavin oxidoreductase"/>
    <property type="match status" value="1"/>
</dbReference>
<proteinExistence type="predicted"/>
<evidence type="ECO:0000313" key="3">
    <source>
        <dbReference type="Proteomes" id="UP000013940"/>
    </source>
</evidence>
<accession>A0A2C9EGP0</accession>
<keyword evidence="2" id="KW-0560">Oxidoreductase</keyword>
<evidence type="ECO:0000313" key="2">
    <source>
        <dbReference type="EMBL" id="AGL82749.1"/>
    </source>
</evidence>
<dbReference type="InterPro" id="IPR001155">
    <property type="entry name" value="OxRdtase_FMN_N"/>
</dbReference>
<dbReference type="InterPro" id="IPR045247">
    <property type="entry name" value="Oye-like"/>
</dbReference>
<feature type="domain" description="NADH:flavin oxidoreductase/NADH oxidase N-terminal" evidence="1">
    <location>
        <begin position="45"/>
        <end position="392"/>
    </location>
</feature>
<protein>
    <submittedName>
        <fullName evidence="2">NADH oxidase</fullName>
        <ecNumber evidence="2">1.-.-.-</ecNumber>
    </submittedName>
</protein>
<dbReference type="SUPFAM" id="SSF51395">
    <property type="entry name" value="FMN-linked oxidoreductases"/>
    <property type="match status" value="1"/>
</dbReference>
<dbReference type="GO" id="GO:0005829">
    <property type="term" value="C:cytosol"/>
    <property type="evidence" value="ECO:0007669"/>
    <property type="project" value="TreeGrafter"/>
</dbReference>
<dbReference type="eggNOG" id="COG1902">
    <property type="taxonomic scope" value="Bacteria"/>
</dbReference>
<dbReference type="InterPro" id="IPR013785">
    <property type="entry name" value="Aldolase_TIM"/>
</dbReference>